<dbReference type="CDD" id="cd00067">
    <property type="entry name" value="GAL4"/>
    <property type="match status" value="1"/>
</dbReference>
<dbReference type="InterPro" id="IPR051615">
    <property type="entry name" value="Transcr_Regulatory_Elem"/>
</dbReference>
<keyword evidence="2" id="KW-0479">Metal-binding</keyword>
<keyword evidence="7" id="KW-0539">Nucleus</keyword>
<reference evidence="9" key="1">
    <citation type="submission" date="2021-10" db="EMBL/GenBank/DDBJ databases">
        <authorList>
            <person name="Piombo E."/>
        </authorList>
    </citation>
    <scope>NUCLEOTIDE SEQUENCE</scope>
</reference>
<feature type="domain" description="Zn(2)-C6 fungal-type" evidence="8">
    <location>
        <begin position="25"/>
        <end position="54"/>
    </location>
</feature>
<dbReference type="Pfam" id="PF04082">
    <property type="entry name" value="Fungal_trans"/>
    <property type="match status" value="1"/>
</dbReference>
<protein>
    <recommendedName>
        <fullName evidence="8">Zn(2)-C6 fungal-type domain-containing protein</fullName>
    </recommendedName>
</protein>
<comment type="subcellular location">
    <subcellularLocation>
        <location evidence="1">Nucleus</location>
    </subcellularLocation>
</comment>
<evidence type="ECO:0000256" key="5">
    <source>
        <dbReference type="ARBA" id="ARBA00023125"/>
    </source>
</evidence>
<keyword evidence="4" id="KW-0805">Transcription regulation</keyword>
<dbReference type="GO" id="GO:0000981">
    <property type="term" value="F:DNA-binding transcription factor activity, RNA polymerase II-specific"/>
    <property type="evidence" value="ECO:0007669"/>
    <property type="project" value="InterPro"/>
</dbReference>
<keyword evidence="3" id="KW-0862">Zinc</keyword>
<evidence type="ECO:0000256" key="1">
    <source>
        <dbReference type="ARBA" id="ARBA00004123"/>
    </source>
</evidence>
<evidence type="ECO:0000259" key="8">
    <source>
        <dbReference type="PROSITE" id="PS50048"/>
    </source>
</evidence>
<evidence type="ECO:0000256" key="3">
    <source>
        <dbReference type="ARBA" id="ARBA00022833"/>
    </source>
</evidence>
<dbReference type="SMART" id="SM00066">
    <property type="entry name" value="GAL4"/>
    <property type="match status" value="1"/>
</dbReference>
<evidence type="ECO:0000256" key="6">
    <source>
        <dbReference type="ARBA" id="ARBA00023163"/>
    </source>
</evidence>
<name>A0A9N9YB87_9HYPO</name>
<keyword evidence="5" id="KW-0238">DNA-binding</keyword>
<dbReference type="PANTHER" id="PTHR31313:SF81">
    <property type="entry name" value="TY1 ENHANCER ACTIVATOR"/>
    <property type="match status" value="1"/>
</dbReference>
<sequence>MDKLPEWQSNMEFDIGGPPQPQKFSCKRCQLRKLRCSRNEPCSNCQRSRQVCEYRNLTSRKRPAAKEYVVGLEKRVAWLESLIVRLKAASAEERDTMLEAVSLSDDLLTVDDQVSQASDNRRAVSRGLGPQHYLHGSFQIRPGGYLVYHGASSVFYALKEAKSLASKRRVRQSSYESVSSPGSSIYVGSGTDFNHVAQHFGIDMNDDLITKMLMQFFKWQYPYFMFIYRESFLRDHTGDRAGSPYWSTALVLSMCALGALTSDEESERLMSGQFFSAAETIAIVSGLARPSITTVQTFLCLAFYEIGRGEPSKAWGFSGIAFRMAQDLGFQKDPDQWVSHYGGEAVPEDIEIRRRIYWGCYCSDKIISLILGRPVQLYCADGEVTDRLVGLP</sequence>
<dbReference type="InterPro" id="IPR007219">
    <property type="entry name" value="XnlR_reg_dom"/>
</dbReference>
<dbReference type="EMBL" id="CABFNO020001560">
    <property type="protein sequence ID" value="CAH0002505.1"/>
    <property type="molecule type" value="Genomic_DNA"/>
</dbReference>
<gene>
    <name evidence="9" type="ORF">CBYS24578_00002057</name>
</gene>
<dbReference type="GO" id="GO:0008270">
    <property type="term" value="F:zinc ion binding"/>
    <property type="evidence" value="ECO:0007669"/>
    <property type="project" value="InterPro"/>
</dbReference>
<proteinExistence type="predicted"/>
<dbReference type="Pfam" id="PF00172">
    <property type="entry name" value="Zn_clus"/>
    <property type="match status" value="1"/>
</dbReference>
<dbReference type="GO" id="GO:0005634">
    <property type="term" value="C:nucleus"/>
    <property type="evidence" value="ECO:0007669"/>
    <property type="project" value="UniProtKB-SubCell"/>
</dbReference>
<evidence type="ECO:0000256" key="4">
    <source>
        <dbReference type="ARBA" id="ARBA00023015"/>
    </source>
</evidence>
<dbReference type="PROSITE" id="PS50048">
    <property type="entry name" value="ZN2_CY6_FUNGAL_2"/>
    <property type="match status" value="1"/>
</dbReference>
<evidence type="ECO:0000256" key="7">
    <source>
        <dbReference type="ARBA" id="ARBA00023242"/>
    </source>
</evidence>
<evidence type="ECO:0000256" key="2">
    <source>
        <dbReference type="ARBA" id="ARBA00022723"/>
    </source>
</evidence>
<accession>A0A9N9YB87</accession>
<organism evidence="9 10">
    <name type="scientific">Clonostachys byssicola</name>
    <dbReference type="NCBI Taxonomy" id="160290"/>
    <lineage>
        <taxon>Eukaryota</taxon>
        <taxon>Fungi</taxon>
        <taxon>Dikarya</taxon>
        <taxon>Ascomycota</taxon>
        <taxon>Pezizomycotina</taxon>
        <taxon>Sordariomycetes</taxon>
        <taxon>Hypocreomycetidae</taxon>
        <taxon>Hypocreales</taxon>
        <taxon>Bionectriaceae</taxon>
        <taxon>Clonostachys</taxon>
    </lineage>
</organism>
<dbReference type="GO" id="GO:0003677">
    <property type="term" value="F:DNA binding"/>
    <property type="evidence" value="ECO:0007669"/>
    <property type="project" value="UniProtKB-KW"/>
</dbReference>
<dbReference type="Proteomes" id="UP000754883">
    <property type="component" value="Unassembled WGS sequence"/>
</dbReference>
<evidence type="ECO:0000313" key="9">
    <source>
        <dbReference type="EMBL" id="CAH0002505.1"/>
    </source>
</evidence>
<comment type="caution">
    <text evidence="9">The sequence shown here is derived from an EMBL/GenBank/DDBJ whole genome shotgun (WGS) entry which is preliminary data.</text>
</comment>
<dbReference type="OrthoDB" id="4161332at2759"/>
<dbReference type="PANTHER" id="PTHR31313">
    <property type="entry name" value="TY1 ENHANCER ACTIVATOR"/>
    <property type="match status" value="1"/>
</dbReference>
<keyword evidence="10" id="KW-1185">Reference proteome</keyword>
<dbReference type="SMART" id="SM00906">
    <property type="entry name" value="Fungal_trans"/>
    <property type="match status" value="1"/>
</dbReference>
<evidence type="ECO:0000313" key="10">
    <source>
        <dbReference type="Proteomes" id="UP000754883"/>
    </source>
</evidence>
<dbReference type="CDD" id="cd12148">
    <property type="entry name" value="fungal_TF_MHR"/>
    <property type="match status" value="1"/>
</dbReference>
<dbReference type="InterPro" id="IPR036864">
    <property type="entry name" value="Zn2-C6_fun-type_DNA-bd_sf"/>
</dbReference>
<dbReference type="SUPFAM" id="SSF57701">
    <property type="entry name" value="Zn2/Cys6 DNA-binding domain"/>
    <property type="match status" value="1"/>
</dbReference>
<dbReference type="GO" id="GO:0006351">
    <property type="term" value="P:DNA-templated transcription"/>
    <property type="evidence" value="ECO:0007669"/>
    <property type="project" value="InterPro"/>
</dbReference>
<keyword evidence="6" id="KW-0804">Transcription</keyword>
<dbReference type="InterPro" id="IPR001138">
    <property type="entry name" value="Zn2Cys6_DnaBD"/>
</dbReference>
<dbReference type="Gene3D" id="4.10.240.10">
    <property type="entry name" value="Zn(2)-C6 fungal-type DNA-binding domain"/>
    <property type="match status" value="1"/>
</dbReference>
<dbReference type="AlphaFoldDB" id="A0A9N9YB87"/>